<keyword evidence="4" id="KW-1185">Reference proteome</keyword>
<name>A0ABR6ZGS1_9BURK</name>
<protein>
    <submittedName>
        <fullName evidence="3">DNA-binding protein</fullName>
    </submittedName>
</protein>
<reference evidence="3 4" key="1">
    <citation type="submission" date="2020-08" db="EMBL/GenBank/DDBJ databases">
        <title>Novel species isolated from subtropical streams in China.</title>
        <authorList>
            <person name="Lu H."/>
        </authorList>
    </citation>
    <scope>NUCLEOTIDE SEQUENCE [LARGE SCALE GENOMIC DNA]</scope>
    <source>
        <strain evidence="3 4">NL8W</strain>
    </source>
</reference>
<evidence type="ECO:0000256" key="1">
    <source>
        <dbReference type="SAM" id="Coils"/>
    </source>
</evidence>
<evidence type="ECO:0000259" key="2">
    <source>
        <dbReference type="Pfam" id="PF11740"/>
    </source>
</evidence>
<feature type="coiled-coil region" evidence="1">
    <location>
        <begin position="266"/>
        <end position="300"/>
    </location>
</feature>
<keyword evidence="3" id="KW-0238">DNA-binding</keyword>
<comment type="caution">
    <text evidence="3">The sequence shown here is derived from an EMBL/GenBank/DDBJ whole genome shotgun (WGS) entry which is preliminary data.</text>
</comment>
<dbReference type="Pfam" id="PF11740">
    <property type="entry name" value="KfrA_N"/>
    <property type="match status" value="1"/>
</dbReference>
<dbReference type="RefSeq" id="WP_186956532.1">
    <property type="nucleotide sequence ID" value="NZ_JACOFX010000021.1"/>
</dbReference>
<sequence>MSTFVLSDRSYTRREAVWAACNSLAAASEKPSVSKVRGYYKGGSDTDVQADIHAWYERLFSHHCAQAAGQGMPDEVAELMRQLWATATAAAQGHLAHEKSLLTQERAQLTQEHAQMVELVQEKQRHLEQVQGELAGQTTSLAVSQERLQQALQMNEGLKAEQGVLLQRLDAMQQAIDERDRRHTEAMQLLSSQYQDSLANLNADHKSRLAEFEAAGVQNEQRYRGMERHMLQQIEEARAKSLHWEGEALSLRSRNQTEVDLVKSQLQNARSTIDASRGEINALKGQLTALNLQRDAMIKELALASVVASPALVEEKDGRQLDLLDAGVIEDELKTMGNGGIGAITLRETDPDGICE</sequence>
<dbReference type="GO" id="GO:0003677">
    <property type="term" value="F:DNA binding"/>
    <property type="evidence" value="ECO:0007669"/>
    <property type="project" value="UniProtKB-KW"/>
</dbReference>
<dbReference type="EMBL" id="JACOFX010000021">
    <property type="protein sequence ID" value="MBC3910935.1"/>
    <property type="molecule type" value="Genomic_DNA"/>
</dbReference>
<dbReference type="InterPro" id="IPR021104">
    <property type="entry name" value="KfrA_DNA-bd_N"/>
</dbReference>
<proteinExistence type="predicted"/>
<feature type="domain" description="KfrA N-terminal DNA-binding" evidence="2">
    <location>
        <begin position="14"/>
        <end position="124"/>
    </location>
</feature>
<evidence type="ECO:0000313" key="3">
    <source>
        <dbReference type="EMBL" id="MBC3910935.1"/>
    </source>
</evidence>
<organism evidence="3 4">
    <name type="scientific">Undibacterium umbellatum</name>
    <dbReference type="NCBI Taxonomy" id="2762300"/>
    <lineage>
        <taxon>Bacteria</taxon>
        <taxon>Pseudomonadati</taxon>
        <taxon>Pseudomonadota</taxon>
        <taxon>Betaproteobacteria</taxon>
        <taxon>Burkholderiales</taxon>
        <taxon>Oxalobacteraceae</taxon>
        <taxon>Undibacterium</taxon>
    </lineage>
</organism>
<accession>A0ABR6ZGS1</accession>
<evidence type="ECO:0000313" key="4">
    <source>
        <dbReference type="Proteomes" id="UP000646911"/>
    </source>
</evidence>
<gene>
    <name evidence="3" type="ORF">H8L47_25510</name>
</gene>
<dbReference type="Proteomes" id="UP000646911">
    <property type="component" value="Unassembled WGS sequence"/>
</dbReference>
<keyword evidence="1" id="KW-0175">Coiled coil</keyword>